<dbReference type="PANTHER" id="PTHR12899">
    <property type="entry name" value="39S RIBOSOMAL PROTEIN L18, MITOCHONDRIAL"/>
    <property type="match status" value="1"/>
</dbReference>
<evidence type="ECO:0000313" key="5">
    <source>
        <dbReference type="Proteomes" id="UP001314263"/>
    </source>
</evidence>
<proteinExistence type="inferred from homology"/>
<evidence type="ECO:0000256" key="3">
    <source>
        <dbReference type="ARBA" id="ARBA00023274"/>
    </source>
</evidence>
<dbReference type="PANTHER" id="PTHR12899:SF16">
    <property type="entry name" value="OS02G0689700 PROTEIN"/>
    <property type="match status" value="1"/>
</dbReference>
<evidence type="ECO:0000256" key="2">
    <source>
        <dbReference type="ARBA" id="ARBA00022980"/>
    </source>
</evidence>
<sequence length="102" mass="11614">MQRTKPFVLKLFFSNRYSYAQILRRLDGNIVAAASTIEKDLRTTLDSTSDKEASKLVGRRLAERARAAGIDAVHWDRKRGQKFHGKIKELLQTMQAEGLPLN</sequence>
<comment type="similarity">
    <text evidence="1">Belongs to the universal ribosomal protein uL18 family.</text>
</comment>
<dbReference type="Gene3D" id="3.30.420.100">
    <property type="match status" value="1"/>
</dbReference>
<dbReference type="GO" id="GO:0003735">
    <property type="term" value="F:structural constituent of ribosome"/>
    <property type="evidence" value="ECO:0007669"/>
    <property type="project" value="InterPro"/>
</dbReference>
<dbReference type="GO" id="GO:0006412">
    <property type="term" value="P:translation"/>
    <property type="evidence" value="ECO:0007669"/>
    <property type="project" value="InterPro"/>
</dbReference>
<dbReference type="Proteomes" id="UP001314263">
    <property type="component" value="Unassembled WGS sequence"/>
</dbReference>
<evidence type="ECO:0000313" key="4">
    <source>
        <dbReference type="EMBL" id="CAK0787127.1"/>
    </source>
</evidence>
<keyword evidence="5" id="KW-1185">Reference proteome</keyword>
<dbReference type="GO" id="GO:1990904">
    <property type="term" value="C:ribonucleoprotein complex"/>
    <property type="evidence" value="ECO:0007669"/>
    <property type="project" value="UniProtKB-KW"/>
</dbReference>
<dbReference type="AlphaFoldDB" id="A0AAV1IIR3"/>
<dbReference type="SUPFAM" id="SSF53137">
    <property type="entry name" value="Translational machinery components"/>
    <property type="match status" value="1"/>
</dbReference>
<dbReference type="GO" id="GO:0005840">
    <property type="term" value="C:ribosome"/>
    <property type="evidence" value="ECO:0007669"/>
    <property type="project" value="UniProtKB-KW"/>
</dbReference>
<keyword evidence="3" id="KW-0687">Ribonucleoprotein</keyword>
<name>A0AAV1IIR3_9CHLO</name>
<organism evidence="4 5">
    <name type="scientific">Coccomyxa viridis</name>
    <dbReference type="NCBI Taxonomy" id="1274662"/>
    <lineage>
        <taxon>Eukaryota</taxon>
        <taxon>Viridiplantae</taxon>
        <taxon>Chlorophyta</taxon>
        <taxon>core chlorophytes</taxon>
        <taxon>Trebouxiophyceae</taxon>
        <taxon>Trebouxiophyceae incertae sedis</taxon>
        <taxon>Coccomyxaceae</taxon>
        <taxon>Coccomyxa</taxon>
    </lineage>
</organism>
<reference evidence="4 5" key="1">
    <citation type="submission" date="2023-10" db="EMBL/GenBank/DDBJ databases">
        <authorList>
            <person name="Maclean D."/>
            <person name="Macfadyen A."/>
        </authorList>
    </citation>
    <scope>NUCLEOTIDE SEQUENCE [LARGE SCALE GENOMIC DNA]</scope>
</reference>
<dbReference type="GO" id="GO:0008097">
    <property type="term" value="F:5S rRNA binding"/>
    <property type="evidence" value="ECO:0007669"/>
    <property type="project" value="TreeGrafter"/>
</dbReference>
<dbReference type="CDD" id="cd00432">
    <property type="entry name" value="Ribosomal_L18_L5e"/>
    <property type="match status" value="1"/>
</dbReference>
<evidence type="ECO:0000256" key="1">
    <source>
        <dbReference type="ARBA" id="ARBA00007116"/>
    </source>
</evidence>
<protein>
    <recommendedName>
        <fullName evidence="6">50S ribosomal protein L18</fullName>
    </recommendedName>
</protein>
<dbReference type="EMBL" id="CAUYUE010000016">
    <property type="protein sequence ID" value="CAK0787127.1"/>
    <property type="molecule type" value="Genomic_DNA"/>
</dbReference>
<comment type="caution">
    <text evidence="4">The sequence shown here is derived from an EMBL/GenBank/DDBJ whole genome shotgun (WGS) entry which is preliminary data.</text>
</comment>
<dbReference type="InterPro" id="IPR005484">
    <property type="entry name" value="Ribosomal_uL18_bac/plant/anim"/>
</dbReference>
<evidence type="ECO:0008006" key="6">
    <source>
        <dbReference type="Google" id="ProtNLM"/>
    </source>
</evidence>
<accession>A0AAV1IIR3</accession>
<dbReference type="Pfam" id="PF00861">
    <property type="entry name" value="Ribosomal_L18p"/>
    <property type="match status" value="1"/>
</dbReference>
<gene>
    <name evidence="4" type="ORF">CVIRNUC_010343</name>
</gene>
<keyword evidence="2" id="KW-0689">Ribosomal protein</keyword>
<dbReference type="InterPro" id="IPR057268">
    <property type="entry name" value="Ribosomal_L18"/>
</dbReference>